<evidence type="ECO:0000256" key="3">
    <source>
        <dbReference type="ARBA" id="ARBA00022679"/>
    </source>
</evidence>
<dbReference type="AlphaFoldDB" id="A0A1F5Q576"/>
<dbReference type="GO" id="GO:0003977">
    <property type="term" value="F:UDP-N-acetylglucosamine diphosphorylase activity"/>
    <property type="evidence" value="ECO:0007669"/>
    <property type="project" value="UniProtKB-EC"/>
</dbReference>
<evidence type="ECO:0000256" key="7">
    <source>
        <dbReference type="ARBA" id="ARBA00048493"/>
    </source>
</evidence>
<comment type="caution">
    <text evidence="10">The sequence shown here is derived from an EMBL/GenBank/DDBJ whole genome shotgun (WGS) entry which is preliminary data.</text>
</comment>
<evidence type="ECO:0000256" key="1">
    <source>
        <dbReference type="ARBA" id="ARBA00007707"/>
    </source>
</evidence>
<keyword evidence="3" id="KW-0808">Transferase</keyword>
<name>A0A1F5Q576_9BACT</name>
<evidence type="ECO:0000256" key="2">
    <source>
        <dbReference type="ARBA" id="ARBA00007947"/>
    </source>
</evidence>
<dbReference type="GO" id="GO:0019134">
    <property type="term" value="F:glucosamine-1-phosphate N-acetyltransferase activity"/>
    <property type="evidence" value="ECO:0007669"/>
    <property type="project" value="UniProtKB-EC"/>
</dbReference>
<organism evidence="10 11">
    <name type="scientific">Candidatus Doudnabacteria bacterium RIFCSPLOWO2_01_FULL_44_21</name>
    <dbReference type="NCBI Taxonomy" id="1817841"/>
    <lineage>
        <taxon>Bacteria</taxon>
        <taxon>Candidatus Doudnaibacteriota</taxon>
    </lineage>
</organism>
<dbReference type="InterPro" id="IPR029044">
    <property type="entry name" value="Nucleotide-diphossugar_trans"/>
</dbReference>
<evidence type="ECO:0000259" key="9">
    <source>
        <dbReference type="Pfam" id="PF12804"/>
    </source>
</evidence>
<evidence type="ECO:0000313" key="10">
    <source>
        <dbReference type="EMBL" id="OGE97365.1"/>
    </source>
</evidence>
<reference evidence="10 11" key="1">
    <citation type="journal article" date="2016" name="Nat. Commun.">
        <title>Thousands of microbial genomes shed light on interconnected biogeochemical processes in an aquifer system.</title>
        <authorList>
            <person name="Anantharaman K."/>
            <person name="Brown C.T."/>
            <person name="Hug L.A."/>
            <person name="Sharon I."/>
            <person name="Castelle C.J."/>
            <person name="Probst A.J."/>
            <person name="Thomas B.C."/>
            <person name="Singh A."/>
            <person name="Wilkins M.J."/>
            <person name="Karaoz U."/>
            <person name="Brodie E.L."/>
            <person name="Williams K.H."/>
            <person name="Hubbard S.S."/>
            <person name="Banfield J.F."/>
        </authorList>
    </citation>
    <scope>NUCLEOTIDE SEQUENCE [LARGE SCALE GENOMIC DNA]</scope>
</reference>
<dbReference type="STRING" id="1817841.A3B10_02100"/>
<evidence type="ECO:0000313" key="11">
    <source>
        <dbReference type="Proteomes" id="UP000177281"/>
    </source>
</evidence>
<keyword evidence="4" id="KW-0548">Nucleotidyltransferase</keyword>
<dbReference type="PANTHER" id="PTHR43584">
    <property type="entry name" value="NUCLEOTIDYL TRANSFERASE"/>
    <property type="match status" value="1"/>
</dbReference>
<evidence type="ECO:0000256" key="8">
    <source>
        <dbReference type="ARBA" id="ARBA00049628"/>
    </source>
</evidence>
<comment type="function">
    <text evidence="8">Catalyzes the last two sequential reactions in the de novo biosynthetic pathway for UDP-N-acetylglucosamine (UDP-GlcNAc). The C-terminal domain catalyzes the transfer of acetyl group from acetyl coenzyme A to glucosamine-1-phosphate (GlcN-1-P) to produce N-acetylglucosamine-1-phosphate (GlcNAc-1-P), which is converted into UDP-GlcNAc by the transfer of uridine 5-monophosphate (from uridine 5-triphosphate), a reaction catalyzed by the N-terminal domain.</text>
</comment>
<dbReference type="InterPro" id="IPR050065">
    <property type="entry name" value="GlmU-like"/>
</dbReference>
<dbReference type="Pfam" id="PF12804">
    <property type="entry name" value="NTP_transf_3"/>
    <property type="match status" value="1"/>
</dbReference>
<evidence type="ECO:0000256" key="5">
    <source>
        <dbReference type="ARBA" id="ARBA00023315"/>
    </source>
</evidence>
<feature type="domain" description="MobA-like NTP transferase" evidence="9">
    <location>
        <begin position="6"/>
        <end position="121"/>
    </location>
</feature>
<dbReference type="SUPFAM" id="SSF53448">
    <property type="entry name" value="Nucleotide-diphospho-sugar transferases"/>
    <property type="match status" value="1"/>
</dbReference>
<evidence type="ECO:0000256" key="6">
    <source>
        <dbReference type="ARBA" id="ARBA00048247"/>
    </source>
</evidence>
<dbReference type="EMBL" id="MFFB01000001">
    <property type="protein sequence ID" value="OGE97365.1"/>
    <property type="molecule type" value="Genomic_DNA"/>
</dbReference>
<dbReference type="InterPro" id="IPR025877">
    <property type="entry name" value="MobA-like_NTP_Trfase"/>
</dbReference>
<sequence>MGFQFIILAAGKGTRMNSALPKVLVGFRGKPIIQHLLDSLNDIQTEHKPIIVVGHKYDLVQSYLGNSYIYAFQEGQLGTAHAVAAAKDKVTADNVIVLYGDMPFIKNESLLKLMSNHVLQKNTFTMFTSKVPSFDHKYQVFQSFGHILRNNGEVAQIKEFLVCNEQERQITEVNPGIYAFKTSWLWNNINKVKMNKQKEYYLTDMVEIAIKNGQRIQTLPIEPNEVYGINTLTQLEQAPEI</sequence>
<comment type="similarity">
    <text evidence="2">In the N-terminal section; belongs to the N-acetylglucosamine-1-phosphate uridyltransferase family.</text>
</comment>
<comment type="catalytic activity">
    <reaction evidence="7">
        <text>N-acetyl-alpha-D-glucosamine 1-phosphate + UTP + H(+) = UDP-N-acetyl-alpha-D-glucosamine + diphosphate</text>
        <dbReference type="Rhea" id="RHEA:13509"/>
        <dbReference type="ChEBI" id="CHEBI:15378"/>
        <dbReference type="ChEBI" id="CHEBI:33019"/>
        <dbReference type="ChEBI" id="CHEBI:46398"/>
        <dbReference type="ChEBI" id="CHEBI:57705"/>
        <dbReference type="ChEBI" id="CHEBI:57776"/>
        <dbReference type="EC" id="2.7.7.23"/>
    </reaction>
</comment>
<keyword evidence="5" id="KW-0012">Acyltransferase</keyword>
<evidence type="ECO:0000256" key="4">
    <source>
        <dbReference type="ARBA" id="ARBA00022695"/>
    </source>
</evidence>
<dbReference type="Gene3D" id="3.90.550.10">
    <property type="entry name" value="Spore Coat Polysaccharide Biosynthesis Protein SpsA, Chain A"/>
    <property type="match status" value="1"/>
</dbReference>
<accession>A0A1F5Q576</accession>
<dbReference type="PANTHER" id="PTHR43584:SF3">
    <property type="entry name" value="BIFUNCTIONAL PROTEIN GLMU"/>
    <property type="match status" value="1"/>
</dbReference>
<gene>
    <name evidence="10" type="ORF">A3B10_02100</name>
</gene>
<dbReference type="Proteomes" id="UP000177281">
    <property type="component" value="Unassembled WGS sequence"/>
</dbReference>
<comment type="catalytic activity">
    <reaction evidence="6">
        <text>alpha-D-glucosamine 1-phosphate + acetyl-CoA = N-acetyl-alpha-D-glucosamine 1-phosphate + CoA + H(+)</text>
        <dbReference type="Rhea" id="RHEA:13725"/>
        <dbReference type="ChEBI" id="CHEBI:15378"/>
        <dbReference type="ChEBI" id="CHEBI:57287"/>
        <dbReference type="ChEBI" id="CHEBI:57288"/>
        <dbReference type="ChEBI" id="CHEBI:57776"/>
        <dbReference type="ChEBI" id="CHEBI:58516"/>
        <dbReference type="EC" id="2.3.1.157"/>
    </reaction>
</comment>
<protein>
    <recommendedName>
        <fullName evidence="9">MobA-like NTP transferase domain-containing protein</fullName>
    </recommendedName>
</protein>
<comment type="similarity">
    <text evidence="1">In the C-terminal section; belongs to the transferase hexapeptide repeat family.</text>
</comment>
<proteinExistence type="inferred from homology"/>
<dbReference type="CDD" id="cd02540">
    <property type="entry name" value="GT2_GlmU_N_bac"/>
    <property type="match status" value="1"/>
</dbReference>